<dbReference type="InterPro" id="IPR001647">
    <property type="entry name" value="HTH_TetR"/>
</dbReference>
<evidence type="ECO:0000256" key="2">
    <source>
        <dbReference type="ARBA" id="ARBA00023125"/>
    </source>
</evidence>
<reference evidence="8" key="1">
    <citation type="submission" date="2016-10" db="EMBL/GenBank/DDBJ databases">
        <authorList>
            <person name="Varghese N."/>
            <person name="Submissions S."/>
        </authorList>
    </citation>
    <scope>NUCLEOTIDE SEQUENCE [LARGE SCALE GENOMIC DNA]</scope>
    <source>
        <strain evidence="8">CGMCC 4.578</strain>
    </source>
</reference>
<protein>
    <submittedName>
        <fullName evidence="7">Transcriptional regulator, TetR family</fullName>
    </submittedName>
</protein>
<dbReference type="EMBL" id="FOFT01000003">
    <property type="protein sequence ID" value="SEQ97272.1"/>
    <property type="molecule type" value="Genomic_DNA"/>
</dbReference>
<sequence>MRDRIPVLLEGRHERLPAAGAAGPHGVPGEPGQGERHAREGDHAEQEVHEADCRGFLGATVEEIAAEAGYTRRALYKHFGGKEGLWLAIVEADAGTHLQGLRGAFDQATCRDDVIAILSGVTGGEAAKWTTVAAEVLAATARQPEIAAQVAALQQRHDDQVVALLAEHLRRLGLEPAMPLPQLVVLLGALGIGLALRQVVVKGSDSRAVLVPVLEAMRPTT</sequence>
<evidence type="ECO:0000256" key="5">
    <source>
        <dbReference type="SAM" id="MobiDB-lite"/>
    </source>
</evidence>
<dbReference type="InterPro" id="IPR009057">
    <property type="entry name" value="Homeodomain-like_sf"/>
</dbReference>
<dbReference type="Proteomes" id="UP000199028">
    <property type="component" value="Unassembled WGS sequence"/>
</dbReference>
<feature type="region of interest" description="Disordered" evidence="5">
    <location>
        <begin position="14"/>
        <end position="44"/>
    </location>
</feature>
<gene>
    <name evidence="7" type="ORF">SAMN05216195_103563</name>
</gene>
<organism evidence="7 8">
    <name type="scientific">Lentzea flaviverrucosa</name>
    <dbReference type="NCBI Taxonomy" id="200379"/>
    <lineage>
        <taxon>Bacteria</taxon>
        <taxon>Bacillati</taxon>
        <taxon>Actinomycetota</taxon>
        <taxon>Actinomycetes</taxon>
        <taxon>Pseudonocardiales</taxon>
        <taxon>Pseudonocardiaceae</taxon>
        <taxon>Lentzea</taxon>
    </lineage>
</organism>
<dbReference type="Gene3D" id="1.10.357.10">
    <property type="entry name" value="Tetracycline Repressor, domain 2"/>
    <property type="match status" value="1"/>
</dbReference>
<dbReference type="RefSeq" id="WP_245983889.1">
    <property type="nucleotide sequence ID" value="NZ_FOFT01000003.1"/>
</dbReference>
<dbReference type="Pfam" id="PF00440">
    <property type="entry name" value="TetR_N"/>
    <property type="match status" value="1"/>
</dbReference>
<dbReference type="InterPro" id="IPR050109">
    <property type="entry name" value="HTH-type_TetR-like_transc_reg"/>
</dbReference>
<name>A0A1H9KDU8_9PSEU</name>
<evidence type="ECO:0000256" key="4">
    <source>
        <dbReference type="PROSITE-ProRule" id="PRU00335"/>
    </source>
</evidence>
<evidence type="ECO:0000259" key="6">
    <source>
        <dbReference type="PROSITE" id="PS50977"/>
    </source>
</evidence>
<evidence type="ECO:0000256" key="1">
    <source>
        <dbReference type="ARBA" id="ARBA00023015"/>
    </source>
</evidence>
<evidence type="ECO:0000313" key="7">
    <source>
        <dbReference type="EMBL" id="SEQ97272.1"/>
    </source>
</evidence>
<keyword evidence="1" id="KW-0805">Transcription regulation</keyword>
<dbReference type="GO" id="GO:0000976">
    <property type="term" value="F:transcription cis-regulatory region binding"/>
    <property type="evidence" value="ECO:0007669"/>
    <property type="project" value="TreeGrafter"/>
</dbReference>
<dbReference type="AlphaFoldDB" id="A0A1H9KDU8"/>
<feature type="compositionally biased region" description="Basic and acidic residues" evidence="5">
    <location>
        <begin position="33"/>
        <end position="44"/>
    </location>
</feature>
<evidence type="ECO:0000256" key="3">
    <source>
        <dbReference type="ARBA" id="ARBA00023163"/>
    </source>
</evidence>
<dbReference type="PROSITE" id="PS50977">
    <property type="entry name" value="HTH_TETR_2"/>
    <property type="match status" value="1"/>
</dbReference>
<dbReference type="GO" id="GO:0003700">
    <property type="term" value="F:DNA-binding transcription factor activity"/>
    <property type="evidence" value="ECO:0007669"/>
    <property type="project" value="TreeGrafter"/>
</dbReference>
<keyword evidence="2 4" id="KW-0238">DNA-binding</keyword>
<feature type="DNA-binding region" description="H-T-H motif" evidence="4">
    <location>
        <begin position="60"/>
        <end position="79"/>
    </location>
</feature>
<dbReference type="PANTHER" id="PTHR30055:SF234">
    <property type="entry name" value="HTH-TYPE TRANSCRIPTIONAL REGULATOR BETI"/>
    <property type="match status" value="1"/>
</dbReference>
<accession>A0A1H9KDU8</accession>
<feature type="domain" description="HTH tetR-type" evidence="6">
    <location>
        <begin position="37"/>
        <end position="97"/>
    </location>
</feature>
<keyword evidence="3" id="KW-0804">Transcription</keyword>
<proteinExistence type="predicted"/>
<evidence type="ECO:0000313" key="8">
    <source>
        <dbReference type="Proteomes" id="UP000199028"/>
    </source>
</evidence>
<dbReference type="SUPFAM" id="SSF46689">
    <property type="entry name" value="Homeodomain-like"/>
    <property type="match status" value="1"/>
</dbReference>
<dbReference type="PANTHER" id="PTHR30055">
    <property type="entry name" value="HTH-TYPE TRANSCRIPTIONAL REGULATOR RUTR"/>
    <property type="match status" value="1"/>
</dbReference>
<feature type="compositionally biased region" description="Low complexity" evidence="5">
    <location>
        <begin position="17"/>
        <end position="30"/>
    </location>
</feature>
<keyword evidence="8" id="KW-1185">Reference proteome</keyword>